<dbReference type="AlphaFoldDB" id="X1JB78"/>
<gene>
    <name evidence="2" type="ORF">S03H2_44933</name>
</gene>
<comment type="caution">
    <text evidence="2">The sequence shown here is derived from an EMBL/GenBank/DDBJ whole genome shotgun (WGS) entry which is preliminary data.</text>
</comment>
<dbReference type="EMBL" id="BARU01028123">
    <property type="protein sequence ID" value="GAH66993.1"/>
    <property type="molecule type" value="Genomic_DNA"/>
</dbReference>
<evidence type="ECO:0000313" key="2">
    <source>
        <dbReference type="EMBL" id="GAH66993.1"/>
    </source>
</evidence>
<name>X1JB78_9ZZZZ</name>
<feature type="domain" description="DUF4143" evidence="1">
    <location>
        <begin position="2"/>
        <end position="143"/>
    </location>
</feature>
<dbReference type="Pfam" id="PF13635">
    <property type="entry name" value="DUF4143"/>
    <property type="match status" value="1"/>
</dbReference>
<sequence length="209" mass="23385">LVGGKFKHSQVDHGEQARDIGNALHMLCLARIAYKVHHSSCNGVPLGAEIDERKFKALFLDVGLLSRACGLSLLEFENVDDVMLVNSGTVCEQFIGQHLLYSGHFFEAPELYYWSREKRQSAAEIDYVVSVGSEIIPIEVKAGKSGRLKSLHVFLKEKRRAFSLRFNTDIPSLLNTRALLTTGESMPYCLLSLPLYMVGQTRRLCSDHA</sequence>
<accession>X1JB78</accession>
<dbReference type="InterPro" id="IPR025420">
    <property type="entry name" value="DUF4143"/>
</dbReference>
<organism evidence="2">
    <name type="scientific">marine sediment metagenome</name>
    <dbReference type="NCBI Taxonomy" id="412755"/>
    <lineage>
        <taxon>unclassified sequences</taxon>
        <taxon>metagenomes</taxon>
        <taxon>ecological metagenomes</taxon>
    </lineage>
</organism>
<reference evidence="2" key="1">
    <citation type="journal article" date="2014" name="Front. Microbiol.">
        <title>High frequency of phylogenetically diverse reductive dehalogenase-homologous genes in deep subseafloor sedimentary metagenomes.</title>
        <authorList>
            <person name="Kawai M."/>
            <person name="Futagami T."/>
            <person name="Toyoda A."/>
            <person name="Takaki Y."/>
            <person name="Nishi S."/>
            <person name="Hori S."/>
            <person name="Arai W."/>
            <person name="Tsubouchi T."/>
            <person name="Morono Y."/>
            <person name="Uchiyama I."/>
            <person name="Ito T."/>
            <person name="Fujiyama A."/>
            <person name="Inagaki F."/>
            <person name="Takami H."/>
        </authorList>
    </citation>
    <scope>NUCLEOTIDE SEQUENCE</scope>
    <source>
        <strain evidence="2">Expedition CK06-06</strain>
    </source>
</reference>
<feature type="non-terminal residue" evidence="2">
    <location>
        <position position="1"/>
    </location>
</feature>
<proteinExistence type="predicted"/>
<protein>
    <recommendedName>
        <fullName evidence="1">DUF4143 domain-containing protein</fullName>
    </recommendedName>
</protein>
<evidence type="ECO:0000259" key="1">
    <source>
        <dbReference type="Pfam" id="PF13635"/>
    </source>
</evidence>